<dbReference type="PRINTS" id="PR01652">
    <property type="entry name" value="SHAPEPROTEIN"/>
</dbReference>
<dbReference type="NCBIfam" id="TIGR00904">
    <property type="entry name" value="mreB"/>
    <property type="match status" value="1"/>
</dbReference>
<dbReference type="EMBL" id="JACIJN010000011">
    <property type="protein sequence ID" value="MBB5727138.1"/>
    <property type="molecule type" value="Genomic_DNA"/>
</dbReference>
<dbReference type="NCBIfam" id="NF010539">
    <property type="entry name" value="PRK13927.1"/>
    <property type="match status" value="1"/>
</dbReference>
<comment type="caution">
    <text evidence="7">The sequence shown here is derived from an EMBL/GenBank/DDBJ whole genome shotgun (WGS) entry which is preliminary data.</text>
</comment>
<keyword evidence="2 6" id="KW-0547">Nucleotide-binding</keyword>
<feature type="binding site" evidence="6">
    <location>
        <begin position="292"/>
        <end position="295"/>
    </location>
    <ligand>
        <name>ATP</name>
        <dbReference type="ChEBI" id="CHEBI:30616"/>
    </ligand>
</feature>
<dbReference type="InterPro" id="IPR043129">
    <property type="entry name" value="ATPase_NBD"/>
</dbReference>
<comment type="similarity">
    <text evidence="5 6">Belongs to the FtsA/MreB family.</text>
</comment>
<gene>
    <name evidence="6" type="primary">mreB</name>
    <name evidence="7" type="ORF">FHS97_003092</name>
</gene>
<dbReference type="PANTHER" id="PTHR42749:SF1">
    <property type="entry name" value="CELL SHAPE-DETERMINING PROTEIN MREB"/>
    <property type="match status" value="1"/>
</dbReference>
<dbReference type="InterPro" id="IPR056546">
    <property type="entry name" value="MreB_MamK-like"/>
</dbReference>
<evidence type="ECO:0000256" key="6">
    <source>
        <dbReference type="HAMAP-Rule" id="MF_02207"/>
    </source>
</evidence>
<evidence type="ECO:0000256" key="5">
    <source>
        <dbReference type="ARBA" id="ARBA00023458"/>
    </source>
</evidence>
<sequence>MLGLRSQDVAIDLGTVNTLVYVAGRGIVIDEPSAVALELRDGVARVFAVGADAKLMMGKTPENISTIRPLRDGVIADLDVAEQMIKHFIDKVHGGASRRQRRPRMVISVPTGSTQVERRAIRQAALSAGASEVRLIEEALAAALGAGLPITGPTGSMVVDIGGGTTEVAVLSLSGLAYSSSVRVGGDKLDDAIISHIRRRHNLLVGEATAERIKIALGAASRPHEPERRLRVKGRDLVDGIPKEISIGEAEIADALADLVGQIVEAVLRTLSEVKPELAADVVDQGIVLTGGGALLSRLDEVLSIATGLPVVVADAPLLCVALGAGLALENTSLREALSEG</sequence>
<protein>
    <recommendedName>
        <fullName evidence="6">Cell shape-determining protein MreB</fullName>
    </recommendedName>
</protein>
<evidence type="ECO:0000256" key="1">
    <source>
        <dbReference type="ARBA" id="ARBA00022490"/>
    </source>
</evidence>
<keyword evidence="1 6" id="KW-0963">Cytoplasm</keyword>
<comment type="subcellular location">
    <subcellularLocation>
        <location evidence="6">Cytoplasm</location>
    </subcellularLocation>
    <text evidence="6">Membrane-associated.</text>
</comment>
<dbReference type="InterPro" id="IPR004753">
    <property type="entry name" value="MreB"/>
</dbReference>
<keyword evidence="3 6" id="KW-0067">ATP-binding</keyword>
<comment type="function">
    <text evidence="6">Forms membrane-associated dynamic filaments that are essential for cell shape determination. Acts by regulating cell wall synthesis and cell elongation, and thus cell shape. A feedback loop between cell geometry and MreB localization may maintain elongated cell shape by targeting cell wall growth to regions of negative cell wall curvature.</text>
</comment>
<dbReference type="SUPFAM" id="SSF53067">
    <property type="entry name" value="Actin-like ATPase domain"/>
    <property type="match status" value="2"/>
</dbReference>
<evidence type="ECO:0000313" key="7">
    <source>
        <dbReference type="EMBL" id="MBB5727138.1"/>
    </source>
</evidence>
<comment type="caution">
    <text evidence="6">Lacks conserved residue(s) required for the propagation of feature annotation.</text>
</comment>
<dbReference type="HAMAP" id="MF_02207">
    <property type="entry name" value="MreB"/>
    <property type="match status" value="1"/>
</dbReference>
<dbReference type="Pfam" id="PF06723">
    <property type="entry name" value="MreB_Mbl"/>
    <property type="match status" value="1"/>
</dbReference>
<evidence type="ECO:0000256" key="2">
    <source>
        <dbReference type="ARBA" id="ARBA00022741"/>
    </source>
</evidence>
<organism evidence="7 8">
    <name type="scientific">Sphingomonas endophytica</name>
    <dbReference type="NCBI Taxonomy" id="869719"/>
    <lineage>
        <taxon>Bacteria</taxon>
        <taxon>Pseudomonadati</taxon>
        <taxon>Pseudomonadota</taxon>
        <taxon>Alphaproteobacteria</taxon>
        <taxon>Sphingomonadales</taxon>
        <taxon>Sphingomonadaceae</taxon>
        <taxon>Sphingomonas</taxon>
    </lineage>
</organism>
<keyword evidence="4 6" id="KW-0133">Cell shape</keyword>
<keyword evidence="8" id="KW-1185">Reference proteome</keyword>
<evidence type="ECO:0000256" key="3">
    <source>
        <dbReference type="ARBA" id="ARBA00022840"/>
    </source>
</evidence>
<dbReference type="PANTHER" id="PTHR42749">
    <property type="entry name" value="CELL SHAPE-DETERMINING PROTEIN MREB"/>
    <property type="match status" value="1"/>
</dbReference>
<evidence type="ECO:0000256" key="4">
    <source>
        <dbReference type="ARBA" id="ARBA00022960"/>
    </source>
</evidence>
<dbReference type="CDD" id="cd10225">
    <property type="entry name" value="ASKHA_NBD_MreB-like"/>
    <property type="match status" value="1"/>
</dbReference>
<feature type="binding site" evidence="6">
    <location>
        <begin position="163"/>
        <end position="165"/>
    </location>
    <ligand>
        <name>ATP</name>
        <dbReference type="ChEBI" id="CHEBI:30616"/>
    </ligand>
</feature>
<reference evidence="7 8" key="1">
    <citation type="submission" date="2020-08" db="EMBL/GenBank/DDBJ databases">
        <title>Genomic Encyclopedia of Type Strains, Phase IV (KMG-IV): sequencing the most valuable type-strain genomes for metagenomic binning, comparative biology and taxonomic classification.</title>
        <authorList>
            <person name="Goeker M."/>
        </authorList>
    </citation>
    <scope>NUCLEOTIDE SEQUENCE [LARGE SCALE GENOMIC DNA]</scope>
    <source>
        <strain evidence="7 8">DSM 101535</strain>
    </source>
</reference>
<name>A0ABR6N8L8_9SPHN</name>
<feature type="binding site" evidence="6">
    <location>
        <begin position="211"/>
        <end position="214"/>
    </location>
    <ligand>
        <name>ATP</name>
        <dbReference type="ChEBI" id="CHEBI:30616"/>
    </ligand>
</feature>
<dbReference type="RefSeq" id="WP_184040148.1">
    <property type="nucleotide sequence ID" value="NZ_BAABAR010000018.1"/>
</dbReference>
<accession>A0ABR6N8L8</accession>
<evidence type="ECO:0000313" key="8">
    <source>
        <dbReference type="Proteomes" id="UP000560131"/>
    </source>
</evidence>
<comment type="subunit">
    <text evidence="6">Forms polymers.</text>
</comment>
<proteinExistence type="inferred from homology"/>
<dbReference type="Gene3D" id="3.30.420.40">
    <property type="match status" value="2"/>
</dbReference>
<dbReference type="Proteomes" id="UP000560131">
    <property type="component" value="Unassembled WGS sequence"/>
</dbReference>